<comment type="caution">
    <text evidence="2">The sequence shown here is derived from an EMBL/GenBank/DDBJ whole genome shotgun (WGS) entry which is preliminary data.</text>
</comment>
<keyword evidence="1" id="KW-0812">Transmembrane</keyword>
<feature type="transmembrane region" description="Helical" evidence="1">
    <location>
        <begin position="21"/>
        <end position="40"/>
    </location>
</feature>
<evidence type="ECO:0008006" key="4">
    <source>
        <dbReference type="Google" id="ProtNLM"/>
    </source>
</evidence>
<evidence type="ECO:0000313" key="2">
    <source>
        <dbReference type="EMBL" id="KXV42315.1"/>
    </source>
</evidence>
<dbReference type="Proteomes" id="UP000075682">
    <property type="component" value="Unassembled WGS sequence"/>
</dbReference>
<keyword evidence="1" id="KW-0472">Membrane</keyword>
<sequence>MIYRFLLFQDLILKERERILSIFWLLEICVSIIKLQPLLLAHFRTMSILLLVLDWTRMLLSVFVSTRKCVALV</sequence>
<keyword evidence="1" id="KW-1133">Transmembrane helix</keyword>
<evidence type="ECO:0000256" key="1">
    <source>
        <dbReference type="SAM" id="Phobius"/>
    </source>
</evidence>
<protein>
    <recommendedName>
        <fullName evidence="4">Transposase</fullName>
    </recommendedName>
</protein>
<name>A0AAW3R270_9PROT</name>
<proteinExistence type="predicted"/>
<accession>A0AAW3R270</accession>
<reference evidence="2 3" key="1">
    <citation type="submission" date="2015-06" db="EMBL/GenBank/DDBJ databases">
        <title>Improved classification and identification of acetic acid bacteria using matrix-assisted laser desorption/ionization time-of-flight mass spectrometry; Gluconobacter nephelii and Gluconobacter uchimurae are later heterotypic synonyms of Gluconobacter japonicus and Gluconobacter oxydans, respectively.</title>
        <authorList>
            <person name="Li L."/>
            <person name="Cleenwerck I."/>
            <person name="De Vuyst L."/>
            <person name="Vandamme P."/>
        </authorList>
    </citation>
    <scope>NUCLEOTIDE SEQUENCE [LARGE SCALE GENOMIC DNA]</scope>
    <source>
        <strain evidence="2 3">LMG 1356</strain>
    </source>
</reference>
<dbReference type="EMBL" id="LHZN01000078">
    <property type="protein sequence ID" value="KXV42315.1"/>
    <property type="molecule type" value="Genomic_DNA"/>
</dbReference>
<dbReference type="AlphaFoldDB" id="A0AAW3R270"/>
<gene>
    <name evidence="2" type="ORF">AD941_01225</name>
</gene>
<organism evidence="2 3">
    <name type="scientific">Gluconobacter albidus</name>
    <dbReference type="NCBI Taxonomy" id="318683"/>
    <lineage>
        <taxon>Bacteria</taxon>
        <taxon>Pseudomonadati</taxon>
        <taxon>Pseudomonadota</taxon>
        <taxon>Alphaproteobacteria</taxon>
        <taxon>Acetobacterales</taxon>
        <taxon>Acetobacteraceae</taxon>
        <taxon>Gluconobacter</taxon>
    </lineage>
</organism>
<evidence type="ECO:0000313" key="3">
    <source>
        <dbReference type="Proteomes" id="UP000075682"/>
    </source>
</evidence>